<evidence type="ECO:0000313" key="3">
    <source>
        <dbReference type="Proteomes" id="UP001165383"/>
    </source>
</evidence>
<organism evidence="2 3">
    <name type="scientific">Sphingomonas brevis</name>
    <dbReference type="NCBI Taxonomy" id="2908206"/>
    <lineage>
        <taxon>Bacteria</taxon>
        <taxon>Pseudomonadati</taxon>
        <taxon>Pseudomonadota</taxon>
        <taxon>Alphaproteobacteria</taxon>
        <taxon>Sphingomonadales</taxon>
        <taxon>Sphingomonadaceae</taxon>
        <taxon>Sphingomonas</taxon>
    </lineage>
</organism>
<keyword evidence="3" id="KW-1185">Reference proteome</keyword>
<dbReference type="RefSeq" id="WP_249914952.1">
    <property type="nucleotide sequence ID" value="NZ_JAMGBB010000001.1"/>
</dbReference>
<comment type="caution">
    <text evidence="2">The sequence shown here is derived from an EMBL/GenBank/DDBJ whole genome shotgun (WGS) entry which is preliminary data.</text>
</comment>
<evidence type="ECO:0000313" key="2">
    <source>
        <dbReference type="EMBL" id="MCL6740526.1"/>
    </source>
</evidence>
<feature type="region of interest" description="Disordered" evidence="1">
    <location>
        <begin position="1"/>
        <end position="29"/>
    </location>
</feature>
<dbReference type="EMBL" id="JAMGBB010000001">
    <property type="protein sequence ID" value="MCL6740526.1"/>
    <property type="molecule type" value="Genomic_DNA"/>
</dbReference>
<evidence type="ECO:0000256" key="1">
    <source>
        <dbReference type="SAM" id="MobiDB-lite"/>
    </source>
</evidence>
<proteinExistence type="predicted"/>
<gene>
    <name evidence="2" type="ORF">LZ518_05195</name>
</gene>
<name>A0ABT0S8V7_9SPHN</name>
<accession>A0ABT0S8V7</accession>
<sequence length="54" mass="5928">MPSERPEYNVARAAEERASAASAPTPAIGRVHDDLAAMYERMAKQAERELEPAD</sequence>
<protein>
    <submittedName>
        <fullName evidence="2">Uncharacterized protein</fullName>
    </submittedName>
</protein>
<dbReference type="Proteomes" id="UP001165383">
    <property type="component" value="Unassembled WGS sequence"/>
</dbReference>
<feature type="compositionally biased region" description="Basic and acidic residues" evidence="1">
    <location>
        <begin position="1"/>
        <end position="18"/>
    </location>
</feature>
<reference evidence="2" key="1">
    <citation type="submission" date="2022-05" db="EMBL/GenBank/DDBJ databases">
        <authorList>
            <person name="Jo J.-H."/>
            <person name="Im W.-T."/>
        </authorList>
    </citation>
    <scope>NUCLEOTIDE SEQUENCE</scope>
    <source>
        <strain evidence="2">RB56-2</strain>
    </source>
</reference>